<dbReference type="EMBL" id="FQVH01000027">
    <property type="protein sequence ID" value="SHF52693.1"/>
    <property type="molecule type" value="Genomic_DNA"/>
</dbReference>
<dbReference type="STRING" id="1121256.SAMN02746089_02099"/>
<gene>
    <name evidence="1" type="ORF">SAMN02746089_02099</name>
</gene>
<accession>A0A1M5CD66</accession>
<keyword evidence="2" id="KW-1185">Reference proteome</keyword>
<organism evidence="1 2">
    <name type="scientific">Caldanaerobius fijiensis DSM 17918</name>
    <dbReference type="NCBI Taxonomy" id="1121256"/>
    <lineage>
        <taxon>Bacteria</taxon>
        <taxon>Bacillati</taxon>
        <taxon>Bacillota</taxon>
        <taxon>Clostridia</taxon>
        <taxon>Thermoanaerobacterales</taxon>
        <taxon>Thermoanaerobacteraceae</taxon>
        <taxon>Caldanaerobius</taxon>
    </lineage>
</organism>
<proteinExistence type="predicted"/>
<reference evidence="1 2" key="1">
    <citation type="submission" date="2016-11" db="EMBL/GenBank/DDBJ databases">
        <authorList>
            <person name="Jaros S."/>
            <person name="Januszkiewicz K."/>
            <person name="Wedrychowicz H."/>
        </authorList>
    </citation>
    <scope>NUCLEOTIDE SEQUENCE [LARGE SCALE GENOMIC DNA]</scope>
    <source>
        <strain evidence="1 2">DSM 17918</strain>
    </source>
</reference>
<dbReference type="AlphaFoldDB" id="A0A1M5CD66"/>
<name>A0A1M5CD66_9THEO</name>
<evidence type="ECO:0000313" key="2">
    <source>
        <dbReference type="Proteomes" id="UP000184088"/>
    </source>
</evidence>
<protein>
    <submittedName>
        <fullName evidence="1">Uncharacterized protein</fullName>
    </submittedName>
</protein>
<sequence length="65" mass="7532">MEEDLDGNIIYQISQNMSFSAFFLRDTIRILINKFSLNTESVVSYLLASPILEKVRKDFLVKGKM</sequence>
<evidence type="ECO:0000313" key="1">
    <source>
        <dbReference type="EMBL" id="SHF52693.1"/>
    </source>
</evidence>
<dbReference type="Proteomes" id="UP000184088">
    <property type="component" value="Unassembled WGS sequence"/>
</dbReference>
<dbReference type="RefSeq" id="WP_200792811.1">
    <property type="nucleotide sequence ID" value="NZ_FQVH01000027.1"/>
</dbReference>